<dbReference type="SUPFAM" id="SSF64167">
    <property type="entry name" value="SurE-like"/>
    <property type="match status" value="1"/>
</dbReference>
<protein>
    <recommendedName>
        <fullName evidence="7">5'-nucleotidase SurE</fullName>
        <ecNumber evidence="7">3.1.3.5</ecNumber>
    </recommendedName>
    <alternativeName>
        <fullName evidence="7">Nucleoside 5'-monophosphate phosphohydrolase</fullName>
    </alternativeName>
</protein>
<dbReference type="NCBIfam" id="TIGR00087">
    <property type="entry name" value="surE"/>
    <property type="match status" value="1"/>
</dbReference>
<keyword evidence="10" id="KW-1185">Reference proteome</keyword>
<dbReference type="EC" id="3.1.3.5" evidence="7"/>
<evidence type="ECO:0000256" key="3">
    <source>
        <dbReference type="ARBA" id="ARBA00022490"/>
    </source>
</evidence>
<dbReference type="NCBIfam" id="NF010543">
    <property type="entry name" value="PRK13933.1"/>
    <property type="match status" value="1"/>
</dbReference>
<dbReference type="PANTHER" id="PTHR30457">
    <property type="entry name" value="5'-NUCLEOTIDASE SURE"/>
    <property type="match status" value="1"/>
</dbReference>
<reference evidence="9 10" key="1">
    <citation type="journal article" date="2019" name="Int. J. Syst. Evol. Microbiol.">
        <title>The Global Catalogue of Microorganisms (GCM) 10K type strain sequencing project: providing services to taxonomists for standard genome sequencing and annotation.</title>
        <authorList>
            <consortium name="The Broad Institute Genomics Platform"/>
            <consortium name="The Broad Institute Genome Sequencing Center for Infectious Disease"/>
            <person name="Wu L."/>
            <person name="Ma J."/>
        </authorList>
    </citation>
    <scope>NUCLEOTIDE SEQUENCE [LARGE SCALE GENOMIC DNA]</scope>
    <source>
        <strain evidence="9 10">JCM 1405</strain>
    </source>
</reference>
<name>A0ABN1J1Z7_9CLOT</name>
<sequence>MRLLLANDDGIDSIALQILARELQKEHEVLVVAPSSQRSAASHSITIHNSLIVKEVTLPGIVSKAYSVDGTPADCVRIALDKLISSPVDMVISGTNIGANLGRDILYSGTVSAAVEAAINKIPSIAVSCEINFGEPINEEHFLTAAKYVSKVIEIAKSNLISNDMVLNVNVPAIEEKQIKGIQVSPMGGDMYNFFYNKTLKEDGTLEFSLSGKHNEDIIENTDVYYIKNGYVTITPLHYDFTNFRILNEVKGWF</sequence>
<proteinExistence type="inferred from homology"/>
<evidence type="ECO:0000256" key="4">
    <source>
        <dbReference type="ARBA" id="ARBA00022723"/>
    </source>
</evidence>
<feature type="binding site" evidence="7">
    <location>
        <position position="9"/>
    </location>
    <ligand>
        <name>a divalent metal cation</name>
        <dbReference type="ChEBI" id="CHEBI:60240"/>
    </ligand>
</feature>
<organism evidence="9 10">
    <name type="scientific">Clostridium malenominatum</name>
    <dbReference type="NCBI Taxonomy" id="1539"/>
    <lineage>
        <taxon>Bacteria</taxon>
        <taxon>Bacillati</taxon>
        <taxon>Bacillota</taxon>
        <taxon>Clostridia</taxon>
        <taxon>Eubacteriales</taxon>
        <taxon>Clostridiaceae</taxon>
        <taxon>Clostridium</taxon>
    </lineage>
</organism>
<dbReference type="InterPro" id="IPR030048">
    <property type="entry name" value="SurE"/>
</dbReference>
<feature type="binding site" evidence="7">
    <location>
        <position position="8"/>
    </location>
    <ligand>
        <name>a divalent metal cation</name>
        <dbReference type="ChEBI" id="CHEBI:60240"/>
    </ligand>
</feature>
<feature type="binding site" evidence="7">
    <location>
        <position position="39"/>
    </location>
    <ligand>
        <name>a divalent metal cation</name>
        <dbReference type="ChEBI" id="CHEBI:60240"/>
    </ligand>
</feature>
<dbReference type="InterPro" id="IPR036523">
    <property type="entry name" value="SurE-like_sf"/>
</dbReference>
<evidence type="ECO:0000313" key="9">
    <source>
        <dbReference type="EMBL" id="GAA0726280.1"/>
    </source>
</evidence>
<comment type="caution">
    <text evidence="9">The sequence shown here is derived from an EMBL/GenBank/DDBJ whole genome shotgun (WGS) entry which is preliminary data.</text>
</comment>
<dbReference type="Pfam" id="PF01975">
    <property type="entry name" value="SurE"/>
    <property type="match status" value="1"/>
</dbReference>
<keyword evidence="6 7" id="KW-0378">Hydrolase</keyword>
<evidence type="ECO:0000256" key="5">
    <source>
        <dbReference type="ARBA" id="ARBA00022741"/>
    </source>
</evidence>
<comment type="subcellular location">
    <subcellularLocation>
        <location evidence="7">Cytoplasm</location>
    </subcellularLocation>
</comment>
<keyword evidence="3 7" id="KW-0963">Cytoplasm</keyword>
<dbReference type="EMBL" id="BAAACF010000002">
    <property type="protein sequence ID" value="GAA0726280.1"/>
    <property type="molecule type" value="Genomic_DNA"/>
</dbReference>
<dbReference type="RefSeq" id="WP_343769774.1">
    <property type="nucleotide sequence ID" value="NZ_BAAACF010000002.1"/>
</dbReference>
<keyword evidence="4 7" id="KW-0479">Metal-binding</keyword>
<comment type="cofactor">
    <cofactor evidence="7">
        <name>a divalent metal cation</name>
        <dbReference type="ChEBI" id="CHEBI:60240"/>
    </cofactor>
    <text evidence="7">Binds 1 divalent metal cation per subunit.</text>
</comment>
<comment type="similarity">
    <text evidence="2 7">Belongs to the SurE nucleotidase family.</text>
</comment>
<evidence type="ECO:0000313" key="10">
    <source>
        <dbReference type="Proteomes" id="UP001500339"/>
    </source>
</evidence>
<evidence type="ECO:0000256" key="1">
    <source>
        <dbReference type="ARBA" id="ARBA00000815"/>
    </source>
</evidence>
<accession>A0ABN1J1Z7</accession>
<feature type="binding site" evidence="7">
    <location>
        <position position="96"/>
    </location>
    <ligand>
        <name>a divalent metal cation</name>
        <dbReference type="ChEBI" id="CHEBI:60240"/>
    </ligand>
</feature>
<comment type="function">
    <text evidence="7">Nucleotidase that shows phosphatase activity on nucleoside 5'-monophosphates.</text>
</comment>
<evidence type="ECO:0000256" key="6">
    <source>
        <dbReference type="ARBA" id="ARBA00022801"/>
    </source>
</evidence>
<comment type="catalytic activity">
    <reaction evidence="1 7">
        <text>a ribonucleoside 5'-phosphate + H2O = a ribonucleoside + phosphate</text>
        <dbReference type="Rhea" id="RHEA:12484"/>
        <dbReference type="ChEBI" id="CHEBI:15377"/>
        <dbReference type="ChEBI" id="CHEBI:18254"/>
        <dbReference type="ChEBI" id="CHEBI:43474"/>
        <dbReference type="ChEBI" id="CHEBI:58043"/>
        <dbReference type="EC" id="3.1.3.5"/>
    </reaction>
</comment>
<dbReference type="HAMAP" id="MF_00060">
    <property type="entry name" value="SurE"/>
    <property type="match status" value="1"/>
</dbReference>
<dbReference type="Proteomes" id="UP001500339">
    <property type="component" value="Unassembled WGS sequence"/>
</dbReference>
<evidence type="ECO:0000256" key="7">
    <source>
        <dbReference type="HAMAP-Rule" id="MF_00060"/>
    </source>
</evidence>
<dbReference type="InterPro" id="IPR002828">
    <property type="entry name" value="SurE-like_Pase/nucleotidase"/>
</dbReference>
<evidence type="ECO:0000256" key="2">
    <source>
        <dbReference type="ARBA" id="ARBA00011062"/>
    </source>
</evidence>
<gene>
    <name evidence="7 9" type="primary">surE</name>
    <name evidence="9" type="ORF">GCM10008905_22670</name>
</gene>
<dbReference type="PANTHER" id="PTHR30457:SF12">
    <property type="entry name" value="5'_3'-NUCLEOTIDASE SURE"/>
    <property type="match status" value="1"/>
</dbReference>
<dbReference type="Gene3D" id="3.40.1210.10">
    <property type="entry name" value="Survival protein SurE-like phosphatase/nucleotidase"/>
    <property type="match status" value="1"/>
</dbReference>
<keyword evidence="5 7" id="KW-0547">Nucleotide-binding</keyword>
<evidence type="ECO:0000259" key="8">
    <source>
        <dbReference type="Pfam" id="PF01975"/>
    </source>
</evidence>
<feature type="domain" description="Survival protein SurE-like phosphatase/nucleotidase" evidence="8">
    <location>
        <begin position="4"/>
        <end position="192"/>
    </location>
</feature>